<keyword evidence="8" id="KW-0653">Protein transport</keyword>
<evidence type="ECO:0000313" key="12">
    <source>
        <dbReference type="Proteomes" id="UP001143328"/>
    </source>
</evidence>
<dbReference type="GO" id="GO:0009288">
    <property type="term" value="C:bacterial-type flagellum"/>
    <property type="evidence" value="ECO:0007669"/>
    <property type="project" value="InterPro"/>
</dbReference>
<dbReference type="GO" id="GO:0044781">
    <property type="term" value="P:bacterial-type flagellum organization"/>
    <property type="evidence" value="ECO:0007669"/>
    <property type="project" value="UniProtKB-KW"/>
</dbReference>
<evidence type="ECO:0000313" key="11">
    <source>
        <dbReference type="EMBL" id="GLK91585.1"/>
    </source>
</evidence>
<dbReference type="InterPro" id="IPR052570">
    <property type="entry name" value="FliJ"/>
</dbReference>
<dbReference type="GO" id="GO:0071973">
    <property type="term" value="P:bacterial-type flagellum-dependent cell motility"/>
    <property type="evidence" value="ECO:0007669"/>
    <property type="project" value="InterPro"/>
</dbReference>
<dbReference type="GO" id="GO:0015031">
    <property type="term" value="P:protein transport"/>
    <property type="evidence" value="ECO:0007669"/>
    <property type="project" value="UniProtKB-KW"/>
</dbReference>
<evidence type="ECO:0000256" key="5">
    <source>
        <dbReference type="ARBA" id="ARBA00022475"/>
    </source>
</evidence>
<accession>A0A9W6NI56</accession>
<keyword evidence="6" id="KW-0145">Chemotaxis</keyword>
<evidence type="ECO:0000256" key="1">
    <source>
        <dbReference type="ARBA" id="ARBA00004413"/>
    </source>
</evidence>
<protein>
    <recommendedName>
        <fullName evidence="3">Flagellar FliJ protein</fullName>
    </recommendedName>
</protein>
<keyword evidence="10" id="KW-1006">Bacterial flagellum protein export</keyword>
<dbReference type="PANTHER" id="PTHR38786:SF1">
    <property type="entry name" value="FLAGELLAR FLIJ PROTEIN"/>
    <property type="match status" value="1"/>
</dbReference>
<comment type="subcellular location">
    <subcellularLocation>
        <location evidence="1">Cell membrane</location>
        <topology evidence="1">Peripheral membrane protein</topology>
        <orientation evidence="1">Cytoplasmic side</orientation>
    </subcellularLocation>
</comment>
<sequence>MALPSRASRLAPVVDMAEREERDAARNLGQCQTQVNQAEGKLQDLHRYLGDYQQQWITEGKNGVSGQWMMNYQRFLSQLETAIKQQNQSVEWHRNNLHQARELWQQKYARLEGLRKLVQKYMDEARVAADKREQKLLDELSQRLLQRERN</sequence>
<comment type="caution">
    <text evidence="11">The sequence shown here is derived from an EMBL/GenBank/DDBJ whole genome shotgun (WGS) entry which is preliminary data.</text>
</comment>
<dbReference type="InterPro" id="IPR012823">
    <property type="entry name" value="Flagell_FliJ"/>
</dbReference>
<dbReference type="GO" id="GO:0003774">
    <property type="term" value="F:cytoskeletal motor activity"/>
    <property type="evidence" value="ECO:0007669"/>
    <property type="project" value="InterPro"/>
</dbReference>
<reference evidence="11" key="1">
    <citation type="journal article" date="2014" name="Int. J. Syst. Evol. Microbiol.">
        <title>Complete genome sequence of Corynebacterium casei LMG S-19264T (=DSM 44701T), isolated from a smear-ripened cheese.</title>
        <authorList>
            <consortium name="US DOE Joint Genome Institute (JGI-PGF)"/>
            <person name="Walter F."/>
            <person name="Albersmeier A."/>
            <person name="Kalinowski J."/>
            <person name="Ruckert C."/>
        </authorList>
    </citation>
    <scope>NUCLEOTIDE SEQUENCE</scope>
    <source>
        <strain evidence="11">VKM B-2935</strain>
    </source>
</reference>
<keyword evidence="9" id="KW-0472">Membrane</keyword>
<dbReference type="RefSeq" id="WP_271197835.1">
    <property type="nucleotide sequence ID" value="NZ_BSFN01000022.1"/>
</dbReference>
<dbReference type="AlphaFoldDB" id="A0A9W6NI56"/>
<dbReference type="GO" id="GO:0005886">
    <property type="term" value="C:plasma membrane"/>
    <property type="evidence" value="ECO:0007669"/>
    <property type="project" value="UniProtKB-SubCell"/>
</dbReference>
<dbReference type="PRINTS" id="PR01004">
    <property type="entry name" value="FLGFLIJ"/>
</dbReference>
<gene>
    <name evidence="11" type="primary">fliJ</name>
    <name evidence="11" type="ORF">GCM10017655_46490</name>
</gene>
<keyword evidence="11" id="KW-0282">Flagellum</keyword>
<dbReference type="PANTHER" id="PTHR38786">
    <property type="entry name" value="FLAGELLAR FLIJ PROTEIN"/>
    <property type="match status" value="1"/>
</dbReference>
<evidence type="ECO:0000256" key="9">
    <source>
        <dbReference type="ARBA" id="ARBA00023136"/>
    </source>
</evidence>
<dbReference type="Gene3D" id="1.10.287.1700">
    <property type="match status" value="1"/>
</dbReference>
<evidence type="ECO:0000256" key="7">
    <source>
        <dbReference type="ARBA" id="ARBA00022795"/>
    </source>
</evidence>
<evidence type="ECO:0000256" key="10">
    <source>
        <dbReference type="ARBA" id="ARBA00023225"/>
    </source>
</evidence>
<proteinExistence type="inferred from homology"/>
<comment type="similarity">
    <text evidence="2">Belongs to the FliJ family.</text>
</comment>
<evidence type="ECO:0000256" key="8">
    <source>
        <dbReference type="ARBA" id="ARBA00022927"/>
    </source>
</evidence>
<keyword evidence="11" id="KW-0969">Cilium</keyword>
<keyword evidence="4" id="KW-0813">Transport</keyword>
<organism evidence="11 12">
    <name type="scientific">Pseudomonas turukhanskensis</name>
    <dbReference type="NCBI Taxonomy" id="1806536"/>
    <lineage>
        <taxon>Bacteria</taxon>
        <taxon>Pseudomonadati</taxon>
        <taxon>Pseudomonadota</taxon>
        <taxon>Gammaproteobacteria</taxon>
        <taxon>Pseudomonadales</taxon>
        <taxon>Pseudomonadaceae</taxon>
        <taxon>Pseudomonas</taxon>
    </lineage>
</organism>
<dbReference type="InterPro" id="IPR053716">
    <property type="entry name" value="Flag_assembly_chemotaxis_eff"/>
</dbReference>
<dbReference type="Proteomes" id="UP001143328">
    <property type="component" value="Unassembled WGS sequence"/>
</dbReference>
<evidence type="ECO:0000256" key="3">
    <source>
        <dbReference type="ARBA" id="ARBA00020392"/>
    </source>
</evidence>
<dbReference type="PIRSF" id="PIRSF019404">
    <property type="entry name" value="FliJ"/>
    <property type="match status" value="1"/>
</dbReference>
<evidence type="ECO:0000256" key="6">
    <source>
        <dbReference type="ARBA" id="ARBA00022500"/>
    </source>
</evidence>
<keyword evidence="11" id="KW-0966">Cell projection</keyword>
<name>A0A9W6NI56_9PSED</name>
<dbReference type="NCBIfam" id="TIGR02473">
    <property type="entry name" value="flagell_FliJ"/>
    <property type="match status" value="1"/>
</dbReference>
<keyword evidence="7" id="KW-1005">Bacterial flagellum biogenesis</keyword>
<dbReference type="GO" id="GO:0006935">
    <property type="term" value="P:chemotaxis"/>
    <property type="evidence" value="ECO:0007669"/>
    <property type="project" value="UniProtKB-KW"/>
</dbReference>
<keyword evidence="12" id="KW-1185">Reference proteome</keyword>
<dbReference type="InterPro" id="IPR018006">
    <property type="entry name" value="Flag_FliJ_proteobac"/>
</dbReference>
<evidence type="ECO:0000256" key="2">
    <source>
        <dbReference type="ARBA" id="ARBA00010004"/>
    </source>
</evidence>
<evidence type="ECO:0000256" key="4">
    <source>
        <dbReference type="ARBA" id="ARBA00022448"/>
    </source>
</evidence>
<dbReference type="Pfam" id="PF02050">
    <property type="entry name" value="FliJ"/>
    <property type="match status" value="1"/>
</dbReference>
<dbReference type="EMBL" id="BSFN01000022">
    <property type="protein sequence ID" value="GLK91585.1"/>
    <property type="molecule type" value="Genomic_DNA"/>
</dbReference>
<reference evidence="11" key="2">
    <citation type="submission" date="2023-01" db="EMBL/GenBank/DDBJ databases">
        <authorList>
            <person name="Sun Q."/>
            <person name="Evtushenko L."/>
        </authorList>
    </citation>
    <scope>NUCLEOTIDE SEQUENCE</scope>
    <source>
        <strain evidence="11">VKM B-2935</strain>
    </source>
</reference>
<keyword evidence="5" id="KW-1003">Cell membrane</keyword>